<dbReference type="PROSITE" id="PS50111">
    <property type="entry name" value="CHEMOTAXIS_TRANSDUC_2"/>
    <property type="match status" value="1"/>
</dbReference>
<dbReference type="Pfam" id="PF08447">
    <property type="entry name" value="PAS_3"/>
    <property type="match status" value="1"/>
</dbReference>
<evidence type="ECO:0000256" key="2">
    <source>
        <dbReference type="ARBA" id="ARBA00022500"/>
    </source>
</evidence>
<evidence type="ECO:0000256" key="5">
    <source>
        <dbReference type="SAM" id="Coils"/>
    </source>
</evidence>
<organism evidence="7 8">
    <name type="scientific">Rhizobium paranaense</name>
    <dbReference type="NCBI Taxonomy" id="1650438"/>
    <lineage>
        <taxon>Bacteria</taxon>
        <taxon>Pseudomonadati</taxon>
        <taxon>Pseudomonadota</taxon>
        <taxon>Alphaproteobacteria</taxon>
        <taxon>Hyphomicrobiales</taxon>
        <taxon>Rhizobiaceae</taxon>
        <taxon>Rhizobium/Agrobacterium group</taxon>
        <taxon>Rhizobium</taxon>
    </lineage>
</organism>
<sequence length="488" mass="52685">MLVVSFISGKSMLGGRLKKELKCSREELAAVNERAALLDEACGIGLWEAYLPEADATHKDARWVWSAEFRRLLGYETQAEFPNEMASWSDRLHPDDIGPTFAAFGGHLQDRTGKSRYNVAYRLKVRDGSYRWFRATGGCRYQADGTTVRACGSLTLIDEQVLLEQSARKIAEEDQGVIAALRDAVAALAAGDVTYVISRAFPPRSELLKSDFNQSLSKLGATLGSIRDAAANVDVGTREIATAAQDLSRRTEQQAASLEETAAAVEEIASNVANSTKRTEEARAVARRANDSAAKSADVVSHAEDAMRKIESSSQQISNIIGVIDEIAFQTNLLALNAGVEAARAGEAGKGFAVVAQEVRELAQRAAQAAKEIKGLIQNSSSEVESGVKLVRGTAEALKAIGSFILEMNGHMESIATSAREQSIGLVEVSKAVNSMDQTTQENAAMVEQSNRASFALSEEARRLRDLIARFNLADEAPRQAGNLYRVA</sequence>
<evidence type="ECO:0000259" key="6">
    <source>
        <dbReference type="PROSITE" id="PS50111"/>
    </source>
</evidence>
<dbReference type="Pfam" id="PF00015">
    <property type="entry name" value="MCPsignal"/>
    <property type="match status" value="1"/>
</dbReference>
<dbReference type="InterPro" id="IPR004089">
    <property type="entry name" value="MCPsignal_dom"/>
</dbReference>
<dbReference type="SUPFAM" id="SSF55785">
    <property type="entry name" value="PYP-like sensor domain (PAS domain)"/>
    <property type="match status" value="1"/>
</dbReference>
<evidence type="ECO:0000256" key="1">
    <source>
        <dbReference type="ARBA" id="ARBA00004370"/>
    </source>
</evidence>
<keyword evidence="8" id="KW-1185">Reference proteome</keyword>
<dbReference type="RefSeq" id="WP_246451602.1">
    <property type="nucleotide sequence ID" value="NZ_JACHBI010000019.1"/>
</dbReference>
<comment type="subcellular location">
    <subcellularLocation>
        <location evidence="1">Membrane</location>
    </subcellularLocation>
</comment>
<protein>
    <submittedName>
        <fullName evidence="7">Methyl-accepting chemotaxis protein</fullName>
    </submittedName>
</protein>
<dbReference type="InterPro" id="IPR035965">
    <property type="entry name" value="PAS-like_dom_sf"/>
</dbReference>
<evidence type="ECO:0000256" key="3">
    <source>
        <dbReference type="ARBA" id="ARBA00029447"/>
    </source>
</evidence>
<dbReference type="InterPro" id="IPR000014">
    <property type="entry name" value="PAS"/>
</dbReference>
<evidence type="ECO:0000313" key="8">
    <source>
        <dbReference type="Proteomes" id="UP000549882"/>
    </source>
</evidence>
<dbReference type="Proteomes" id="UP000549882">
    <property type="component" value="Unassembled WGS sequence"/>
</dbReference>
<dbReference type="Gene3D" id="3.30.450.20">
    <property type="entry name" value="PAS domain"/>
    <property type="match status" value="1"/>
</dbReference>
<dbReference type="PANTHER" id="PTHR43531">
    <property type="entry name" value="PROTEIN ICFG"/>
    <property type="match status" value="1"/>
</dbReference>
<name>A0A7W9D4D0_9HYPH</name>
<keyword evidence="4" id="KW-0807">Transducer</keyword>
<dbReference type="SUPFAM" id="SSF58104">
    <property type="entry name" value="Methyl-accepting chemotaxis protein (MCP) signaling domain"/>
    <property type="match status" value="1"/>
</dbReference>
<comment type="similarity">
    <text evidence="3">Belongs to the methyl-accepting chemotaxis (MCP) protein family.</text>
</comment>
<evidence type="ECO:0000313" key="7">
    <source>
        <dbReference type="EMBL" id="MBB5577354.1"/>
    </source>
</evidence>
<comment type="caution">
    <text evidence="7">The sequence shown here is derived from an EMBL/GenBank/DDBJ whole genome shotgun (WGS) entry which is preliminary data.</text>
</comment>
<reference evidence="7 8" key="1">
    <citation type="submission" date="2020-08" db="EMBL/GenBank/DDBJ databases">
        <title>Genomic Encyclopedia of Type Strains, Phase IV (KMG-V): Genome sequencing to study the core and pangenomes of soil and plant-associated prokaryotes.</title>
        <authorList>
            <person name="Whitman W."/>
        </authorList>
    </citation>
    <scope>NUCLEOTIDE SEQUENCE [LARGE SCALE GENOMIC DNA]</scope>
    <source>
        <strain evidence="7 8">SEMIA 4064</strain>
    </source>
</reference>
<dbReference type="GO" id="GO:0004888">
    <property type="term" value="F:transmembrane signaling receptor activity"/>
    <property type="evidence" value="ECO:0007669"/>
    <property type="project" value="InterPro"/>
</dbReference>
<feature type="domain" description="Methyl-accepting transducer" evidence="6">
    <location>
        <begin position="229"/>
        <end position="458"/>
    </location>
</feature>
<evidence type="ECO:0000256" key="4">
    <source>
        <dbReference type="PROSITE-ProRule" id="PRU00284"/>
    </source>
</evidence>
<dbReference type="InterPro" id="IPR051310">
    <property type="entry name" value="MCP_chemotaxis"/>
</dbReference>
<dbReference type="EMBL" id="JACHBI010000019">
    <property type="protein sequence ID" value="MBB5577354.1"/>
    <property type="molecule type" value="Genomic_DNA"/>
</dbReference>
<dbReference type="PRINTS" id="PR00260">
    <property type="entry name" value="CHEMTRNSDUCR"/>
</dbReference>
<dbReference type="InterPro" id="IPR004090">
    <property type="entry name" value="Chemotax_Me-accpt_rcpt"/>
</dbReference>
<dbReference type="GO" id="GO:0007165">
    <property type="term" value="P:signal transduction"/>
    <property type="evidence" value="ECO:0007669"/>
    <property type="project" value="UniProtKB-KW"/>
</dbReference>
<dbReference type="CDD" id="cd00130">
    <property type="entry name" value="PAS"/>
    <property type="match status" value="1"/>
</dbReference>
<feature type="coiled-coil region" evidence="5">
    <location>
        <begin position="241"/>
        <end position="268"/>
    </location>
</feature>
<dbReference type="GO" id="GO:0006935">
    <property type="term" value="P:chemotaxis"/>
    <property type="evidence" value="ECO:0007669"/>
    <property type="project" value="UniProtKB-KW"/>
</dbReference>
<dbReference type="Gene3D" id="1.10.287.950">
    <property type="entry name" value="Methyl-accepting chemotaxis protein"/>
    <property type="match status" value="1"/>
</dbReference>
<proteinExistence type="inferred from homology"/>
<dbReference type="SMART" id="SM00283">
    <property type="entry name" value="MA"/>
    <property type="match status" value="1"/>
</dbReference>
<keyword evidence="5" id="KW-0175">Coiled coil</keyword>
<dbReference type="InterPro" id="IPR013655">
    <property type="entry name" value="PAS_fold_3"/>
</dbReference>
<dbReference type="AlphaFoldDB" id="A0A7W9D4D0"/>
<gene>
    <name evidence="7" type="ORF">GGD50_006006</name>
</gene>
<dbReference type="PANTHER" id="PTHR43531:SF11">
    <property type="entry name" value="METHYL-ACCEPTING CHEMOTAXIS PROTEIN 3"/>
    <property type="match status" value="1"/>
</dbReference>
<accession>A0A7W9D4D0</accession>
<dbReference type="FunFam" id="1.10.287.950:FF:000001">
    <property type="entry name" value="Methyl-accepting chemotaxis sensory transducer"/>
    <property type="match status" value="1"/>
</dbReference>
<dbReference type="CDD" id="cd11386">
    <property type="entry name" value="MCP_signal"/>
    <property type="match status" value="1"/>
</dbReference>
<keyword evidence="2" id="KW-0145">Chemotaxis</keyword>
<dbReference type="GO" id="GO:0016020">
    <property type="term" value="C:membrane"/>
    <property type="evidence" value="ECO:0007669"/>
    <property type="project" value="UniProtKB-SubCell"/>
</dbReference>